<keyword evidence="3" id="KW-0489">Methyltransferase</keyword>
<dbReference type="InterPro" id="IPR036390">
    <property type="entry name" value="WH_DNA-bd_sf"/>
</dbReference>
<keyword evidence="3" id="KW-0808">Transferase</keyword>
<dbReference type="CDD" id="cd02440">
    <property type="entry name" value="AdoMet_MTases"/>
    <property type="match status" value="1"/>
</dbReference>
<dbReference type="RefSeq" id="WP_330153777.1">
    <property type="nucleotide sequence ID" value="NZ_JAUZMZ010000144.1"/>
</dbReference>
<dbReference type="SUPFAM" id="SSF46785">
    <property type="entry name" value="Winged helix' DNA-binding domain"/>
    <property type="match status" value="1"/>
</dbReference>
<evidence type="ECO:0000259" key="1">
    <source>
        <dbReference type="Pfam" id="PF13847"/>
    </source>
</evidence>
<dbReference type="Gene3D" id="1.10.10.10">
    <property type="entry name" value="Winged helix-like DNA-binding domain superfamily/Winged helix DNA-binding domain"/>
    <property type="match status" value="1"/>
</dbReference>
<comment type="caution">
    <text evidence="3">The sequence shown here is derived from an EMBL/GenBank/DDBJ whole genome shotgun (WGS) entry which is preliminary data.</text>
</comment>
<dbReference type="EMBL" id="JAUZMZ010000144">
    <property type="protein sequence ID" value="MEE2034404.1"/>
    <property type="molecule type" value="Genomic_DNA"/>
</dbReference>
<sequence>MTTEMHDLDEGKLEQVLGQLVIDMGAAMNGALVLIGVDLGLWRALDDAGPVTPEALAERTGIRERYLREWLSAQAASGYLTYDATAGTFALPPEQAMALAREDSPVYLAGGYHLISSVFKDRQQITERIGRGEGFGWHEHDRELFTGTEQFFRPGYRANLVGAWLPALDGVVDKLSAGATVADVGCGHGVSTTLIAQAFPESTVHGFDYHDASIERARELAAAQGVGNADFAVASASDYPGHGYDLICYFDSLHDMGDPVGALRHARDALSDDGTVMLVEPFAHDSLSENLNPVGRMYYAASTVLCTPSSLDQPVSLGLGAQAGEQRLAAVADEAGFGHFRRATETPFNLVLEARP</sequence>
<dbReference type="PANTHER" id="PTHR45128">
    <property type="entry name" value="METHYLTRANSFERASE TYPE 11"/>
    <property type="match status" value="1"/>
</dbReference>
<evidence type="ECO:0000313" key="3">
    <source>
        <dbReference type="EMBL" id="MEE2034404.1"/>
    </source>
</evidence>
<name>A0ABU7JWW0_9NOCA</name>
<dbReference type="GO" id="GO:0008168">
    <property type="term" value="F:methyltransferase activity"/>
    <property type="evidence" value="ECO:0007669"/>
    <property type="project" value="UniProtKB-KW"/>
</dbReference>
<dbReference type="InterPro" id="IPR036388">
    <property type="entry name" value="WH-like_DNA-bd_sf"/>
</dbReference>
<dbReference type="SUPFAM" id="SSF53335">
    <property type="entry name" value="S-adenosyl-L-methionine-dependent methyltransferases"/>
    <property type="match status" value="1"/>
</dbReference>
<evidence type="ECO:0000313" key="4">
    <source>
        <dbReference type="Proteomes" id="UP001331936"/>
    </source>
</evidence>
<dbReference type="Pfam" id="PF21320">
    <property type="entry name" value="WHD_Rv2258c"/>
    <property type="match status" value="1"/>
</dbReference>
<evidence type="ECO:0000259" key="2">
    <source>
        <dbReference type="Pfam" id="PF21320"/>
    </source>
</evidence>
<organism evidence="3 4">
    <name type="scientific">Rhodococcus chondri</name>
    <dbReference type="NCBI Taxonomy" id="3065941"/>
    <lineage>
        <taxon>Bacteria</taxon>
        <taxon>Bacillati</taxon>
        <taxon>Actinomycetota</taxon>
        <taxon>Actinomycetes</taxon>
        <taxon>Mycobacteriales</taxon>
        <taxon>Nocardiaceae</taxon>
        <taxon>Rhodococcus</taxon>
    </lineage>
</organism>
<feature type="domain" description="Methyltransferase" evidence="1">
    <location>
        <begin position="176"/>
        <end position="299"/>
    </location>
</feature>
<reference evidence="3 4" key="1">
    <citation type="submission" date="2023-08" db="EMBL/GenBank/DDBJ databases">
        <authorList>
            <person name="Girao M."/>
            <person name="Carvalho M.F."/>
        </authorList>
    </citation>
    <scope>NUCLEOTIDE SEQUENCE [LARGE SCALE GENOMIC DNA]</scope>
    <source>
        <strain evidence="3 4">CC-R104</strain>
    </source>
</reference>
<dbReference type="PANTHER" id="PTHR45128:SF2">
    <property type="entry name" value="METHYLTRANSFERASE DOMAIN-CONTAINING PROTEIN"/>
    <property type="match status" value="1"/>
</dbReference>
<dbReference type="GO" id="GO:0032259">
    <property type="term" value="P:methylation"/>
    <property type="evidence" value="ECO:0007669"/>
    <property type="project" value="UniProtKB-KW"/>
</dbReference>
<proteinExistence type="predicted"/>
<gene>
    <name evidence="3" type="ORF">Q8814_20170</name>
</gene>
<dbReference type="InterPro" id="IPR025714">
    <property type="entry name" value="Methyltranfer_dom"/>
</dbReference>
<dbReference type="InterPro" id="IPR053173">
    <property type="entry name" value="SAM-binding_MTase"/>
</dbReference>
<dbReference type="InterPro" id="IPR029063">
    <property type="entry name" value="SAM-dependent_MTases_sf"/>
</dbReference>
<dbReference type="Proteomes" id="UP001331936">
    <property type="component" value="Unassembled WGS sequence"/>
</dbReference>
<dbReference type="Pfam" id="PF13847">
    <property type="entry name" value="Methyltransf_31"/>
    <property type="match status" value="1"/>
</dbReference>
<protein>
    <submittedName>
        <fullName evidence="3">Methyltransferase domain-containing protein</fullName>
    </submittedName>
</protein>
<feature type="domain" description="S-adenosylmethionine-dependent methyltransferase Rv2258c-like winged HTH" evidence="2">
    <location>
        <begin position="32"/>
        <end position="101"/>
    </location>
</feature>
<keyword evidence="4" id="KW-1185">Reference proteome</keyword>
<dbReference type="Gene3D" id="3.40.50.150">
    <property type="entry name" value="Vaccinia Virus protein VP39"/>
    <property type="match status" value="1"/>
</dbReference>
<accession>A0ABU7JWW0</accession>
<dbReference type="InterPro" id="IPR048711">
    <property type="entry name" value="WHD_Rv2258c"/>
</dbReference>